<accession>A0A6B3SU12</accession>
<evidence type="ECO:0000256" key="1">
    <source>
        <dbReference type="SAM" id="MobiDB-lite"/>
    </source>
</evidence>
<feature type="compositionally biased region" description="Low complexity" evidence="1">
    <location>
        <begin position="298"/>
        <end position="308"/>
    </location>
</feature>
<sequence length="332" mass="36988">MKLPIVNGNAAPAPLLTKAEEQPLKNLPSFKTKSPGDGQNIFSGPADIPRGDAGKSEPSKKATIMPGKGFTISKATQQKAEAMERQKIKDKVNTLASTARLEILKHCKNLHIHIDVPDKTLQPELYAKFVATYGKVFAKIRKNLEDNYKKALSNGNGITKEVENHLVKIAVDQGVRKLVQKDYELELRLMMKNMSRDKFDKYFEIIAPNDKVFGGSEGAEHRAAMHKVINSHISNDLIMPALAEFKSKCDRIDLKKLPAPAEHAEQFRPVMKTRFHMLIHKAYLAYAGGAIKQALKNQQPSDQSSADSSDVHQENDAVHWMTVDSASQRNAR</sequence>
<dbReference type="Proteomes" id="UP000482155">
    <property type="component" value="Unassembled WGS sequence"/>
</dbReference>
<proteinExistence type="predicted"/>
<gene>
    <name evidence="2" type="ORF">G3574_25705</name>
</gene>
<evidence type="ECO:0000313" key="2">
    <source>
        <dbReference type="EMBL" id="NEX64490.1"/>
    </source>
</evidence>
<evidence type="ECO:0000313" key="3">
    <source>
        <dbReference type="Proteomes" id="UP000482155"/>
    </source>
</evidence>
<comment type="caution">
    <text evidence="2">The sequence shown here is derived from an EMBL/GenBank/DDBJ whole genome shotgun (WGS) entry which is preliminary data.</text>
</comment>
<organism evidence="2 3">
    <name type="scientific">Noviherbaspirillum galbum</name>
    <dbReference type="NCBI Taxonomy" id="2709383"/>
    <lineage>
        <taxon>Bacteria</taxon>
        <taxon>Pseudomonadati</taxon>
        <taxon>Pseudomonadota</taxon>
        <taxon>Betaproteobacteria</taxon>
        <taxon>Burkholderiales</taxon>
        <taxon>Oxalobacteraceae</taxon>
        <taxon>Noviherbaspirillum</taxon>
    </lineage>
</organism>
<feature type="region of interest" description="Disordered" evidence="1">
    <location>
        <begin position="1"/>
        <end position="66"/>
    </location>
</feature>
<keyword evidence="3" id="KW-1185">Reference proteome</keyword>
<feature type="region of interest" description="Disordered" evidence="1">
    <location>
        <begin position="295"/>
        <end position="332"/>
    </location>
</feature>
<dbReference type="EMBL" id="JAAIVB010000080">
    <property type="protein sequence ID" value="NEX64490.1"/>
    <property type="molecule type" value="Genomic_DNA"/>
</dbReference>
<dbReference type="RefSeq" id="WP_163968428.1">
    <property type="nucleotide sequence ID" value="NZ_JAAIVB010000080.1"/>
</dbReference>
<dbReference type="AlphaFoldDB" id="A0A6B3SU12"/>
<name>A0A6B3SU12_9BURK</name>
<reference evidence="2 3" key="1">
    <citation type="submission" date="2020-02" db="EMBL/GenBank/DDBJ databases">
        <authorList>
            <person name="Kim M.K."/>
        </authorList>
    </citation>
    <scope>NUCLEOTIDE SEQUENCE [LARGE SCALE GENOMIC DNA]</scope>
    <source>
        <strain evidence="2 3">17J57-3</strain>
    </source>
</reference>
<protein>
    <submittedName>
        <fullName evidence="2">Uncharacterized protein</fullName>
    </submittedName>
</protein>
<feature type="compositionally biased region" description="Basic and acidic residues" evidence="1">
    <location>
        <begin position="49"/>
        <end position="60"/>
    </location>
</feature>